<reference evidence="1" key="1">
    <citation type="journal article" date="2021" name="Proc. Natl. Acad. Sci. U.S.A.">
        <title>A Catalog of Tens of Thousands of Viruses from Human Metagenomes Reveals Hidden Associations with Chronic Diseases.</title>
        <authorList>
            <person name="Tisza M.J."/>
            <person name="Buck C.B."/>
        </authorList>
    </citation>
    <scope>NUCLEOTIDE SEQUENCE</scope>
    <source>
        <strain evidence="1">CtFbF42</strain>
    </source>
</reference>
<sequence>MPIADYSATADNNTSISGINVAEGCLPSNVNNAIRQLMADLAAYREDVTADIAAAVSSAQTNFDKYFPSGCRMFFQQEVAPSGWKKIIDYDNCALRLTSGKPESRTKGKTFTDCFAAGRGTTSNSISMGVYETTLSLAQIPSHTHGLWELFVDAGGGGWDAWAVARYGGQNGSGNYYGDAVGWNGGNGSHGHGTWNNAHAHSIDFNVNYLDTILAERV</sequence>
<evidence type="ECO:0000313" key="1">
    <source>
        <dbReference type="EMBL" id="DAE11254.1"/>
    </source>
</evidence>
<proteinExistence type="predicted"/>
<protein>
    <submittedName>
        <fullName evidence="1">Baseplate structural protein</fullName>
    </submittedName>
</protein>
<accession>A0A8S5PW11</accession>
<organism evidence="1">
    <name type="scientific">Podoviridae sp. ctFbF42</name>
    <dbReference type="NCBI Taxonomy" id="2825233"/>
    <lineage>
        <taxon>Viruses</taxon>
        <taxon>Duplodnaviria</taxon>
        <taxon>Heunggongvirae</taxon>
        <taxon>Uroviricota</taxon>
        <taxon>Caudoviricetes</taxon>
    </lineage>
</organism>
<name>A0A8S5PW11_9CAUD</name>
<dbReference type="EMBL" id="BK015529">
    <property type="protein sequence ID" value="DAE11254.1"/>
    <property type="molecule type" value="Genomic_DNA"/>
</dbReference>